<keyword evidence="5 6" id="KW-0472">Membrane</keyword>
<dbReference type="Pfam" id="PF02453">
    <property type="entry name" value="Reticulon"/>
    <property type="match status" value="1"/>
</dbReference>
<evidence type="ECO:0000256" key="2">
    <source>
        <dbReference type="ARBA" id="ARBA00022692"/>
    </source>
</evidence>
<sequence length="219" mass="23435">MSTAPVKKEVHLPFLPKNVEDLVLWRKPKEAGAIFGGATAAYLAYVYNPFNGYTIVSYLTSIVSLALFLWSHLGHFVSRSGPPVPEFLVKGVTQEQARQVADAALPVINKALGYVGVLASGKDLKTSSLVVVGSYTAGRIFALSSPFTLGYVVLVLAFVLPKVYEAKQDEVDKVLALIKAKLNEGTTAFNNNVLSKIPKAQVPPAQAPPAQAPSAKKVE</sequence>
<evidence type="ECO:0000256" key="7">
    <source>
        <dbReference type="SAM" id="MobiDB-lite"/>
    </source>
</evidence>
<reference evidence="9" key="1">
    <citation type="journal article" date="2020" name="bioRxiv">
        <title>Comparative genomics of Chlamydomonas.</title>
        <authorList>
            <person name="Craig R.J."/>
            <person name="Hasan A.R."/>
            <person name="Ness R.W."/>
            <person name="Keightley P.D."/>
        </authorList>
    </citation>
    <scope>NUCLEOTIDE SEQUENCE</scope>
    <source>
        <strain evidence="9">SAG 7.73</strain>
    </source>
</reference>
<dbReference type="Proteomes" id="UP000650467">
    <property type="component" value="Unassembled WGS sequence"/>
</dbReference>
<organism evidence="9 10">
    <name type="scientific">Chlamydomonas incerta</name>
    <dbReference type="NCBI Taxonomy" id="51695"/>
    <lineage>
        <taxon>Eukaryota</taxon>
        <taxon>Viridiplantae</taxon>
        <taxon>Chlorophyta</taxon>
        <taxon>core chlorophytes</taxon>
        <taxon>Chlorophyceae</taxon>
        <taxon>CS clade</taxon>
        <taxon>Chlamydomonadales</taxon>
        <taxon>Chlamydomonadaceae</taxon>
        <taxon>Chlamydomonas</taxon>
    </lineage>
</organism>
<feature type="domain" description="Reticulon" evidence="8">
    <location>
        <begin position="19"/>
        <end position="219"/>
    </location>
</feature>
<keyword evidence="3 6" id="KW-0256">Endoplasmic reticulum</keyword>
<evidence type="ECO:0000256" key="6">
    <source>
        <dbReference type="RuleBase" id="RU363132"/>
    </source>
</evidence>
<evidence type="ECO:0000256" key="5">
    <source>
        <dbReference type="ARBA" id="ARBA00023136"/>
    </source>
</evidence>
<comment type="caution">
    <text evidence="9">The sequence shown here is derived from an EMBL/GenBank/DDBJ whole genome shotgun (WGS) entry which is preliminary data.</text>
</comment>
<feature type="transmembrane region" description="Helical" evidence="6">
    <location>
        <begin position="31"/>
        <end position="48"/>
    </location>
</feature>
<evidence type="ECO:0000259" key="8">
    <source>
        <dbReference type="PROSITE" id="PS50845"/>
    </source>
</evidence>
<dbReference type="GO" id="GO:0009617">
    <property type="term" value="P:response to bacterium"/>
    <property type="evidence" value="ECO:0007669"/>
    <property type="project" value="InterPro"/>
</dbReference>
<gene>
    <name evidence="9" type="ORF">HXX76_013060</name>
</gene>
<protein>
    <recommendedName>
        <fullName evidence="6">Reticulon-like protein</fullName>
    </recommendedName>
</protein>
<keyword evidence="4 6" id="KW-1133">Transmembrane helix</keyword>
<dbReference type="InterPro" id="IPR003388">
    <property type="entry name" value="Reticulon"/>
</dbReference>
<evidence type="ECO:0000313" key="9">
    <source>
        <dbReference type="EMBL" id="KAG2426303.1"/>
    </source>
</evidence>
<feature type="transmembrane region" description="Helical" evidence="6">
    <location>
        <begin position="140"/>
        <end position="160"/>
    </location>
</feature>
<dbReference type="InterPro" id="IPR045064">
    <property type="entry name" value="Reticulon-like"/>
</dbReference>
<evidence type="ECO:0000256" key="3">
    <source>
        <dbReference type="ARBA" id="ARBA00022824"/>
    </source>
</evidence>
<dbReference type="GO" id="GO:0005789">
    <property type="term" value="C:endoplasmic reticulum membrane"/>
    <property type="evidence" value="ECO:0007669"/>
    <property type="project" value="UniProtKB-SubCell"/>
</dbReference>
<evidence type="ECO:0000313" key="10">
    <source>
        <dbReference type="Proteomes" id="UP000650467"/>
    </source>
</evidence>
<feature type="transmembrane region" description="Helical" evidence="6">
    <location>
        <begin position="55"/>
        <end position="73"/>
    </location>
</feature>
<evidence type="ECO:0000256" key="1">
    <source>
        <dbReference type="ARBA" id="ARBA00004477"/>
    </source>
</evidence>
<dbReference type="PROSITE" id="PS50845">
    <property type="entry name" value="RETICULON"/>
    <property type="match status" value="1"/>
</dbReference>
<dbReference type="AlphaFoldDB" id="A0A835SMN8"/>
<evidence type="ECO:0000256" key="4">
    <source>
        <dbReference type="ARBA" id="ARBA00022989"/>
    </source>
</evidence>
<keyword evidence="2 6" id="KW-0812">Transmembrane</keyword>
<dbReference type="EMBL" id="JAEHOC010000048">
    <property type="protein sequence ID" value="KAG2426303.1"/>
    <property type="molecule type" value="Genomic_DNA"/>
</dbReference>
<feature type="region of interest" description="Disordered" evidence="7">
    <location>
        <begin position="200"/>
        <end position="219"/>
    </location>
</feature>
<dbReference type="OrthoDB" id="567788at2759"/>
<dbReference type="PANTHER" id="PTHR10994">
    <property type="entry name" value="RETICULON"/>
    <property type="match status" value="1"/>
</dbReference>
<dbReference type="PANTHER" id="PTHR10994:SF193">
    <property type="entry name" value="RETICULON-LIKE PROTEIN"/>
    <property type="match status" value="1"/>
</dbReference>
<comment type="subcellular location">
    <subcellularLocation>
        <location evidence="1 6">Endoplasmic reticulum membrane</location>
        <topology evidence="1 6">Multi-pass membrane protein</topology>
    </subcellularLocation>
</comment>
<proteinExistence type="predicted"/>
<accession>A0A835SMN8</accession>
<name>A0A835SMN8_CHLIN</name>
<keyword evidence="10" id="KW-1185">Reference proteome</keyword>